<evidence type="ECO:0000313" key="2">
    <source>
        <dbReference type="Proteomes" id="UP001139461"/>
    </source>
</evidence>
<gene>
    <name evidence="1" type="ORF">K8089_16355</name>
</gene>
<comment type="caution">
    <text evidence="1">The sequence shown here is derived from an EMBL/GenBank/DDBJ whole genome shotgun (WGS) entry which is preliminary data.</text>
</comment>
<protein>
    <submittedName>
        <fullName evidence="1">Uncharacterized protein</fullName>
    </submittedName>
</protein>
<name>A0A9X1QZB8_9FLAO</name>
<reference evidence="1" key="1">
    <citation type="submission" date="2021-09" db="EMBL/GenBank/DDBJ databases">
        <title>Genome of Aequorivita sp. strain F47161.</title>
        <authorList>
            <person name="Wang Y."/>
        </authorList>
    </citation>
    <scope>NUCLEOTIDE SEQUENCE</scope>
    <source>
        <strain evidence="1">F47161</strain>
    </source>
</reference>
<dbReference type="AlphaFoldDB" id="A0A9X1QZB8"/>
<feature type="non-terminal residue" evidence="1">
    <location>
        <position position="1"/>
    </location>
</feature>
<organism evidence="1 2">
    <name type="scientific">Aequorivita vitellina</name>
    <dbReference type="NCBI Taxonomy" id="2874475"/>
    <lineage>
        <taxon>Bacteria</taxon>
        <taxon>Pseudomonadati</taxon>
        <taxon>Bacteroidota</taxon>
        <taxon>Flavobacteriia</taxon>
        <taxon>Flavobacteriales</taxon>
        <taxon>Flavobacteriaceae</taxon>
        <taxon>Aequorivita</taxon>
    </lineage>
</organism>
<evidence type="ECO:0000313" key="1">
    <source>
        <dbReference type="EMBL" id="MCG2420594.1"/>
    </source>
</evidence>
<proteinExistence type="predicted"/>
<dbReference type="EMBL" id="JAIRBA010000142">
    <property type="protein sequence ID" value="MCG2420594.1"/>
    <property type="molecule type" value="Genomic_DNA"/>
</dbReference>
<dbReference type="RefSeq" id="WP_237604343.1">
    <property type="nucleotide sequence ID" value="NZ_JAIRBA010000142.1"/>
</dbReference>
<keyword evidence="2" id="KW-1185">Reference proteome</keyword>
<accession>A0A9X1QZB8</accession>
<dbReference type="Proteomes" id="UP001139461">
    <property type="component" value="Unassembled WGS sequence"/>
</dbReference>
<sequence>ESFESHWRTNQRKTNVSVKKNDTTTMAISNCLFTPTSENPRGFSVWCVLTNLSANPRNYS</sequence>